<dbReference type="Pfam" id="PF00172">
    <property type="entry name" value="Zn_clus"/>
    <property type="match status" value="1"/>
</dbReference>
<comment type="caution">
    <text evidence="5">The sequence shown here is derived from an EMBL/GenBank/DDBJ whole genome shotgun (WGS) entry which is preliminary data.</text>
</comment>
<dbReference type="SMART" id="SM00906">
    <property type="entry name" value="Fungal_trans"/>
    <property type="match status" value="1"/>
</dbReference>
<dbReference type="OrthoDB" id="4456959at2759"/>
<name>A0A8H5FB11_9AGAR</name>
<feature type="compositionally biased region" description="Low complexity" evidence="3">
    <location>
        <begin position="901"/>
        <end position="910"/>
    </location>
</feature>
<feature type="region of interest" description="Disordered" evidence="3">
    <location>
        <begin position="133"/>
        <end position="185"/>
    </location>
</feature>
<evidence type="ECO:0000256" key="1">
    <source>
        <dbReference type="ARBA" id="ARBA00022723"/>
    </source>
</evidence>
<dbReference type="GO" id="GO:0003677">
    <property type="term" value="F:DNA binding"/>
    <property type="evidence" value="ECO:0007669"/>
    <property type="project" value="InterPro"/>
</dbReference>
<dbReference type="GO" id="GO:0000981">
    <property type="term" value="F:DNA-binding transcription factor activity, RNA polymerase II-specific"/>
    <property type="evidence" value="ECO:0007669"/>
    <property type="project" value="InterPro"/>
</dbReference>
<proteinExistence type="predicted"/>
<reference evidence="5 6" key="1">
    <citation type="journal article" date="2020" name="ISME J.">
        <title>Uncovering the hidden diversity of litter-decomposition mechanisms in mushroom-forming fungi.</title>
        <authorList>
            <person name="Floudas D."/>
            <person name="Bentzer J."/>
            <person name="Ahren D."/>
            <person name="Johansson T."/>
            <person name="Persson P."/>
            <person name="Tunlid A."/>
        </authorList>
    </citation>
    <scope>NUCLEOTIDE SEQUENCE [LARGE SCALE GENOMIC DNA]</scope>
    <source>
        <strain evidence="5 6">CBS 175.51</strain>
    </source>
</reference>
<dbReference type="InterPro" id="IPR050987">
    <property type="entry name" value="AtrR-like"/>
</dbReference>
<evidence type="ECO:0000256" key="3">
    <source>
        <dbReference type="SAM" id="MobiDB-lite"/>
    </source>
</evidence>
<dbReference type="GO" id="GO:0008270">
    <property type="term" value="F:zinc ion binding"/>
    <property type="evidence" value="ECO:0007669"/>
    <property type="project" value="InterPro"/>
</dbReference>
<sequence length="1035" mass="114128">MPSEGQSWNTEGGSTQGKRRRLHGACDLCRQKKTRCDSAKRPGNLCTNCATLGAECTHLYMNQKVGQGYLASRKGLSSPSESLSLPELRESMDTLLTKILTPTYQAPTNPNIIRETIINLARYARALESALPPDALSREPPTVPPFPSRVSSSRMTLSSGMSSSSQAPSSNPPSPSSPTNSLDPNASEYEELNALAENLKRSVVLTSTQDMFLGSPSSMSLLDTAITLGGGSAPPTGAIPSLRVAKHMRPEFWSVHPWDKAPPPRDIPLIFPEPDLLQDLIDLYFDKVDVYTPLLHRPSFERDIKAELHLSNPMFGGTVLAMCAVASRYSNDPRVLLEGTDSIYSAGHKWFRQLDIFNESNLHAASLHEMQTVCLSIDYLGGTSTPEIAWFMAGLGARAAVDVGMNRKRCGKGPPTVEDELRKRVFWRIVFDDAMMSLTVGRPPAINPADFDLELPVDCDDEYWENDDPSLAFKQPDGKPTRASYFISIIKLTQIYLSARQAFYSVKHPDVPEGMTDDEWDQAELARLNAALNAWVDSVPDHLRWGKPHLDPVFLDQCAILHTTYYFIQILIHRPFLSYPKKPSMSFTALAVCTNAARACSKIMEVQSKTGYIPLPQVHLALFVSGLMLLLSIWKGRRTGFAMMDERKEAIGVQATIRVLQTYEDRWPSAGRLRDLLVALTAVGGFEQALATDGDNDTSQPNPQLPGIIPLKRRREACEDDQTSRTGRQPTSLRYDSSNGGTPPPAKRRSPSYELPIYSSDLSTPFFPFHPCEASGSQARNSPFTSQQMEKMGSMMLEQEDTTSHGGGMHGFQMAPISSFGSGMQSTRTNYDRRALFDQKWGSGSNQASPYYLPEDPQLQMAQTPSSQPTMNLQEVWAHWSNTSAGPHESGRDNISHPNQPTLTTTPIPTTFENVPKVHQLHDLRHDTRLRLTYVNFSTSKISGRFHSAKGAVRENIGRTIGWTGLQVRGASERAAGNAEYNTARAKGYAKGTGSRIAGKKDQIVGAVTGDRSQMNSGGLRSDKGSAVQSFNRHI</sequence>
<dbReference type="Proteomes" id="UP000541558">
    <property type="component" value="Unassembled WGS sequence"/>
</dbReference>
<keyword evidence="2" id="KW-0539">Nucleus</keyword>
<gene>
    <name evidence="5" type="ORF">D9611_010609</name>
</gene>
<feature type="compositionally biased region" description="Low complexity" evidence="3">
    <location>
        <begin position="148"/>
        <end position="169"/>
    </location>
</feature>
<feature type="region of interest" description="Disordered" evidence="3">
    <location>
        <begin position="691"/>
        <end position="753"/>
    </location>
</feature>
<dbReference type="InterPro" id="IPR007219">
    <property type="entry name" value="XnlR_reg_dom"/>
</dbReference>
<keyword evidence="6" id="KW-1185">Reference proteome</keyword>
<protein>
    <recommendedName>
        <fullName evidence="4">Zn(2)-C6 fungal-type domain-containing protein</fullName>
    </recommendedName>
</protein>
<evidence type="ECO:0000256" key="2">
    <source>
        <dbReference type="ARBA" id="ARBA00023242"/>
    </source>
</evidence>
<keyword evidence="1" id="KW-0479">Metal-binding</keyword>
<feature type="domain" description="Zn(2)-C6 fungal-type" evidence="4">
    <location>
        <begin position="25"/>
        <end position="58"/>
    </location>
</feature>
<dbReference type="PANTHER" id="PTHR46910">
    <property type="entry name" value="TRANSCRIPTION FACTOR PDR1"/>
    <property type="match status" value="1"/>
</dbReference>
<dbReference type="InterPro" id="IPR036864">
    <property type="entry name" value="Zn2-C6_fun-type_DNA-bd_sf"/>
</dbReference>
<organism evidence="5 6">
    <name type="scientific">Ephemerocybe angulata</name>
    <dbReference type="NCBI Taxonomy" id="980116"/>
    <lineage>
        <taxon>Eukaryota</taxon>
        <taxon>Fungi</taxon>
        <taxon>Dikarya</taxon>
        <taxon>Basidiomycota</taxon>
        <taxon>Agaricomycotina</taxon>
        <taxon>Agaricomycetes</taxon>
        <taxon>Agaricomycetidae</taxon>
        <taxon>Agaricales</taxon>
        <taxon>Agaricineae</taxon>
        <taxon>Psathyrellaceae</taxon>
        <taxon>Ephemerocybe</taxon>
    </lineage>
</organism>
<dbReference type="PROSITE" id="PS00463">
    <property type="entry name" value="ZN2_CY6_FUNGAL_1"/>
    <property type="match status" value="1"/>
</dbReference>
<dbReference type="EMBL" id="JAACJK010000116">
    <property type="protein sequence ID" value="KAF5330239.1"/>
    <property type="molecule type" value="Genomic_DNA"/>
</dbReference>
<dbReference type="Pfam" id="PF04082">
    <property type="entry name" value="Fungal_trans"/>
    <property type="match status" value="1"/>
</dbReference>
<feature type="region of interest" description="Disordered" evidence="3">
    <location>
        <begin position="1010"/>
        <end position="1035"/>
    </location>
</feature>
<dbReference type="AlphaFoldDB" id="A0A8H5FB11"/>
<feature type="compositionally biased region" description="Polar residues" evidence="3">
    <location>
        <begin position="724"/>
        <end position="741"/>
    </location>
</feature>
<evidence type="ECO:0000313" key="6">
    <source>
        <dbReference type="Proteomes" id="UP000541558"/>
    </source>
</evidence>
<dbReference type="CDD" id="cd12148">
    <property type="entry name" value="fungal_TF_MHR"/>
    <property type="match status" value="1"/>
</dbReference>
<dbReference type="PANTHER" id="PTHR46910:SF38">
    <property type="entry name" value="ZN(2)-C6 FUNGAL-TYPE DOMAIN-CONTAINING PROTEIN"/>
    <property type="match status" value="1"/>
</dbReference>
<dbReference type="InterPro" id="IPR001138">
    <property type="entry name" value="Zn2Cys6_DnaBD"/>
</dbReference>
<dbReference type="CDD" id="cd00067">
    <property type="entry name" value="GAL4"/>
    <property type="match status" value="1"/>
</dbReference>
<dbReference type="Gene3D" id="4.10.240.10">
    <property type="entry name" value="Zn(2)-C6 fungal-type DNA-binding domain"/>
    <property type="match status" value="1"/>
</dbReference>
<dbReference type="PROSITE" id="PS50048">
    <property type="entry name" value="ZN2_CY6_FUNGAL_2"/>
    <property type="match status" value="1"/>
</dbReference>
<feature type="region of interest" description="Disordered" evidence="3">
    <location>
        <begin position="882"/>
        <end position="910"/>
    </location>
</feature>
<evidence type="ECO:0000313" key="5">
    <source>
        <dbReference type="EMBL" id="KAF5330239.1"/>
    </source>
</evidence>
<dbReference type="GO" id="GO:0006351">
    <property type="term" value="P:DNA-templated transcription"/>
    <property type="evidence" value="ECO:0007669"/>
    <property type="project" value="InterPro"/>
</dbReference>
<accession>A0A8H5FB11</accession>
<dbReference type="SUPFAM" id="SSF57701">
    <property type="entry name" value="Zn2/Cys6 DNA-binding domain"/>
    <property type="match status" value="1"/>
</dbReference>
<evidence type="ECO:0000259" key="4">
    <source>
        <dbReference type="PROSITE" id="PS50048"/>
    </source>
</evidence>
<dbReference type="SMART" id="SM00066">
    <property type="entry name" value="GAL4"/>
    <property type="match status" value="1"/>
</dbReference>